<keyword evidence="2" id="KW-1185">Reference proteome</keyword>
<evidence type="ECO:0000313" key="1">
    <source>
        <dbReference type="EMBL" id="KAG8650471.1"/>
    </source>
</evidence>
<gene>
    <name evidence="1" type="ORF">MANES_07G044900v8</name>
</gene>
<accession>A0ACB7HI07</accession>
<dbReference type="EMBL" id="CM004393">
    <property type="protein sequence ID" value="KAG8650471.1"/>
    <property type="molecule type" value="Genomic_DNA"/>
</dbReference>
<organism evidence="1 2">
    <name type="scientific">Manihot esculenta</name>
    <name type="common">Cassava</name>
    <name type="synonym">Jatropha manihot</name>
    <dbReference type="NCBI Taxonomy" id="3983"/>
    <lineage>
        <taxon>Eukaryota</taxon>
        <taxon>Viridiplantae</taxon>
        <taxon>Streptophyta</taxon>
        <taxon>Embryophyta</taxon>
        <taxon>Tracheophyta</taxon>
        <taxon>Spermatophyta</taxon>
        <taxon>Magnoliopsida</taxon>
        <taxon>eudicotyledons</taxon>
        <taxon>Gunneridae</taxon>
        <taxon>Pentapetalae</taxon>
        <taxon>rosids</taxon>
        <taxon>fabids</taxon>
        <taxon>Malpighiales</taxon>
        <taxon>Euphorbiaceae</taxon>
        <taxon>Crotonoideae</taxon>
        <taxon>Manihoteae</taxon>
        <taxon>Manihot</taxon>
    </lineage>
</organism>
<protein>
    <submittedName>
        <fullName evidence="1">Uncharacterized protein</fullName>
    </submittedName>
</protein>
<name>A0ACB7HI07_MANES</name>
<sequence length="1053" mass="122064">MLFPPLLFFFKLVICCRYLLLHSNISSFYNQTKTPKMADGVLSNVVRDIITKLGSRALHEIGLWWGVKGELKKLEATVSSIRNVLLDAEEQQKLNRQVKGWLERLEEVVYDADDLVDDFATEALRRRVMTGNRMTKEVSTRNLGCIRATDHSDLELMANSESNSFHLFVRMPKRKPIKILVKSNFEVQFIQQKILVISKIPVTQQKLYYKGEKLEWNKTLEDCSIQNKAWLKLVVELDGESELFQMIHQISSTICRMYREKSVSRIDYCPLAHKMFALLAPERNEQSELLLIAYSVPATLVMFYRSRIKQQKAYARALILSSMHYLLNRPDDFLPECRLLALEFCKLLRHQVTNEDPLYQSCRTSLKQLVERSRFKIKLFEEPETVLTICSFLYEMTSTLCKGLVQIRVSNPSSHIDSLKFLFGEFQAFSCVVRNAIGYIDGDDEETLTWFSVPTKEAFNHLSTDMEGHLHGLLLTAELFETSGCLCSVSHLYLDILKELNSISQLWESEREQFRLLLKRQQSSLRLILETTTREDDYHWLLEHNDVIDSESRMHLVTMMMIPEEKLLDAEFYKPLIHWSRFLDEEMFEALKNKKLTSPKKLQDWLYKLCQVIFKPQNLLFLACPNDPTKFYPNPELKLEPLHFDCFEFSGKVIALAVMHELQIGVAFHRMFLFQLAEKDISIGDVKDAYPSFYNKKAKECFLDDDQIRNDLVNSISEQISFFRKGFDSVFGKSIVQLLSFKGIELEDLNLVLKGKLNLEFISGEITHASDPLMSQFLKINRQGLNINKSEWRMDRKKTLGGGISGNVYKGYADGGFFFAVKKIRIKDKIKQEIDRIQQEVNLLCQLRHPNIVKYYGTEEDKSGVYIFLELVSTGSLRQVYKSFKLKDSQVSYYTNQILEGLKYLHERKVVHRDIKCANILVDEKGCVKITDFGLAKVTELVPLLKSRHGTIDWIAPEVMKKDKEYGVEADIWSLGCTVLEMLTGNYPYSHVNDWDANLELEVEKGTLRNHLPNYSLSENARDFIMKCLQVDPKKRPTASQLLNHLFVKDSGC</sequence>
<comment type="caution">
    <text evidence="1">The sequence shown here is derived from an EMBL/GenBank/DDBJ whole genome shotgun (WGS) entry which is preliminary data.</text>
</comment>
<evidence type="ECO:0000313" key="2">
    <source>
        <dbReference type="Proteomes" id="UP000091857"/>
    </source>
</evidence>
<dbReference type="Proteomes" id="UP000091857">
    <property type="component" value="Chromosome 7"/>
</dbReference>
<proteinExistence type="predicted"/>
<reference evidence="2" key="1">
    <citation type="journal article" date="2016" name="Nat. Biotechnol.">
        <title>Sequencing wild and cultivated cassava and related species reveals extensive interspecific hybridization and genetic diversity.</title>
        <authorList>
            <person name="Bredeson J.V."/>
            <person name="Lyons J.B."/>
            <person name="Prochnik S.E."/>
            <person name="Wu G.A."/>
            <person name="Ha C.M."/>
            <person name="Edsinger-Gonzales E."/>
            <person name="Grimwood J."/>
            <person name="Schmutz J."/>
            <person name="Rabbi I.Y."/>
            <person name="Egesi C."/>
            <person name="Nauluvula P."/>
            <person name="Lebot V."/>
            <person name="Ndunguru J."/>
            <person name="Mkamilo G."/>
            <person name="Bart R.S."/>
            <person name="Setter T.L."/>
            <person name="Gleadow R.M."/>
            <person name="Kulakow P."/>
            <person name="Ferguson M.E."/>
            <person name="Rounsley S."/>
            <person name="Rokhsar D.S."/>
        </authorList>
    </citation>
    <scope>NUCLEOTIDE SEQUENCE [LARGE SCALE GENOMIC DNA]</scope>
    <source>
        <strain evidence="2">cv. AM560-2</strain>
    </source>
</reference>